<proteinExistence type="predicted"/>
<sequence>MGRNSQLHVVLAAKLSLDRKTMYMKLISADFVPVLFLHFWWVYGVDTPLMNLTAKTCFIALIMTVLFEEADLENIIQFTETPHYCQIMYDHHQEPPKSLIMSSLAFRICAVCPNVALYVAPLALFLKPSDDEGLFYLMISVLLGFSYFQISFIQPLLLDCDADTLKFIRSQHLVFMETNIAAATTVKEPPNK</sequence>
<keyword evidence="1" id="KW-0812">Transmembrane</keyword>
<protein>
    <submittedName>
        <fullName evidence="2">Uncharacterized protein</fullName>
    </submittedName>
</protein>
<feature type="transmembrane region" description="Helical" evidence="1">
    <location>
        <begin position="133"/>
        <end position="158"/>
    </location>
</feature>
<evidence type="ECO:0000313" key="3">
    <source>
        <dbReference type="Proteomes" id="UP001428341"/>
    </source>
</evidence>
<name>A0AAP0MRT7_9ROSI</name>
<dbReference type="EMBL" id="JBCGBO010000003">
    <property type="protein sequence ID" value="KAK9215125.1"/>
    <property type="molecule type" value="Genomic_DNA"/>
</dbReference>
<keyword evidence="1" id="KW-1133">Transmembrane helix</keyword>
<dbReference type="Proteomes" id="UP001428341">
    <property type="component" value="Unassembled WGS sequence"/>
</dbReference>
<evidence type="ECO:0000256" key="1">
    <source>
        <dbReference type="SAM" id="Phobius"/>
    </source>
</evidence>
<dbReference type="AlphaFoldDB" id="A0AAP0MRT7"/>
<organism evidence="2 3">
    <name type="scientific">Citrus x changshan-huyou</name>
    <dbReference type="NCBI Taxonomy" id="2935761"/>
    <lineage>
        <taxon>Eukaryota</taxon>
        <taxon>Viridiplantae</taxon>
        <taxon>Streptophyta</taxon>
        <taxon>Embryophyta</taxon>
        <taxon>Tracheophyta</taxon>
        <taxon>Spermatophyta</taxon>
        <taxon>Magnoliopsida</taxon>
        <taxon>eudicotyledons</taxon>
        <taxon>Gunneridae</taxon>
        <taxon>Pentapetalae</taxon>
        <taxon>rosids</taxon>
        <taxon>malvids</taxon>
        <taxon>Sapindales</taxon>
        <taxon>Rutaceae</taxon>
        <taxon>Aurantioideae</taxon>
        <taxon>Citrus</taxon>
    </lineage>
</organism>
<comment type="caution">
    <text evidence="2">The sequence shown here is derived from an EMBL/GenBank/DDBJ whole genome shotgun (WGS) entry which is preliminary data.</text>
</comment>
<feature type="transmembrane region" description="Helical" evidence="1">
    <location>
        <begin position="104"/>
        <end position="127"/>
    </location>
</feature>
<gene>
    <name evidence="2" type="ORF">WN944_007128</name>
</gene>
<reference evidence="2 3" key="1">
    <citation type="submission" date="2024-05" db="EMBL/GenBank/DDBJ databases">
        <title>Haplotype-resolved chromosome-level genome assembly of Huyou (Citrus changshanensis).</title>
        <authorList>
            <person name="Miao C."/>
            <person name="Chen W."/>
            <person name="Wu Y."/>
            <person name="Wang L."/>
            <person name="Zhao S."/>
            <person name="Grierson D."/>
            <person name="Xu C."/>
            <person name="Chen K."/>
        </authorList>
    </citation>
    <scope>NUCLEOTIDE SEQUENCE [LARGE SCALE GENOMIC DNA]</scope>
    <source>
        <strain evidence="2">01-14</strain>
        <tissue evidence="2">Leaf</tissue>
    </source>
</reference>
<feature type="transmembrane region" description="Helical" evidence="1">
    <location>
        <begin position="23"/>
        <end position="43"/>
    </location>
</feature>
<evidence type="ECO:0000313" key="2">
    <source>
        <dbReference type="EMBL" id="KAK9215125.1"/>
    </source>
</evidence>
<keyword evidence="1" id="KW-0472">Membrane</keyword>
<accession>A0AAP0MRT7</accession>
<keyword evidence="3" id="KW-1185">Reference proteome</keyword>